<dbReference type="OrthoDB" id="9801469at2"/>
<comment type="caution">
    <text evidence="4">The sequence shown here is derived from an EMBL/GenBank/DDBJ whole genome shotgun (WGS) entry which is preliminary data.</text>
</comment>
<dbReference type="RefSeq" id="WP_160898487.1">
    <property type="nucleotide sequence ID" value="NZ_WMEX01000003.1"/>
</dbReference>
<sequence>MSLHSQIEALLTEHFSPEVLSVENESHQHAVPPNSETHFKVVMVAGAFEGKRRVGRHQAVYGALDEPLKQGVHALTLHLYTPDEWQSRESGAPESPPCMGGSRAG</sequence>
<evidence type="ECO:0000256" key="3">
    <source>
        <dbReference type="SAM" id="MobiDB-lite"/>
    </source>
</evidence>
<dbReference type="InterPro" id="IPR050961">
    <property type="entry name" value="BolA/IbaG_stress_morph_reg"/>
</dbReference>
<keyword evidence="5" id="KW-1185">Reference proteome</keyword>
<organism evidence="4 5">
    <name type="scientific">Vreelandella halophila</name>
    <dbReference type="NCBI Taxonomy" id="86177"/>
    <lineage>
        <taxon>Bacteria</taxon>
        <taxon>Pseudomonadati</taxon>
        <taxon>Pseudomonadota</taxon>
        <taxon>Gammaproteobacteria</taxon>
        <taxon>Oceanospirillales</taxon>
        <taxon>Halomonadaceae</taxon>
        <taxon>Vreelandella</taxon>
    </lineage>
</organism>
<comment type="similarity">
    <text evidence="1 2">Belongs to the BolA/IbaG family.</text>
</comment>
<dbReference type="PANTHER" id="PTHR46229">
    <property type="entry name" value="BOLA TRANSCRIPTION REGULATOR"/>
    <property type="match status" value="1"/>
</dbReference>
<dbReference type="EMBL" id="WMEX01000003">
    <property type="protein sequence ID" value="MYL26312.1"/>
    <property type="molecule type" value="Genomic_DNA"/>
</dbReference>
<dbReference type="GO" id="GO:0005829">
    <property type="term" value="C:cytosol"/>
    <property type="evidence" value="ECO:0007669"/>
    <property type="project" value="TreeGrafter"/>
</dbReference>
<dbReference type="GO" id="GO:0006351">
    <property type="term" value="P:DNA-templated transcription"/>
    <property type="evidence" value="ECO:0007669"/>
    <property type="project" value="TreeGrafter"/>
</dbReference>
<name>A0A9X4YAS3_9GAMM</name>
<protein>
    <submittedName>
        <fullName evidence="4">BolA/IbaG family iron-sulfur metabolism protein</fullName>
    </submittedName>
</protein>
<proteinExistence type="inferred from homology"/>
<dbReference type="SUPFAM" id="SSF82657">
    <property type="entry name" value="BolA-like"/>
    <property type="match status" value="1"/>
</dbReference>
<dbReference type="PIRSF" id="PIRSF003113">
    <property type="entry name" value="BolA"/>
    <property type="match status" value="1"/>
</dbReference>
<dbReference type="PANTHER" id="PTHR46229:SF2">
    <property type="entry name" value="BOLA-LIKE PROTEIN 1"/>
    <property type="match status" value="1"/>
</dbReference>
<feature type="region of interest" description="Disordered" evidence="3">
    <location>
        <begin position="84"/>
        <end position="105"/>
    </location>
</feature>
<evidence type="ECO:0000256" key="2">
    <source>
        <dbReference type="RuleBase" id="RU003860"/>
    </source>
</evidence>
<reference evidence="4 5" key="1">
    <citation type="submission" date="2019-11" db="EMBL/GenBank/DDBJ databases">
        <title>Genome sequences of 17 halophilic strains isolated from different environments.</title>
        <authorList>
            <person name="Furrow R.E."/>
        </authorList>
    </citation>
    <scope>NUCLEOTIDE SEQUENCE [LARGE SCALE GENOMIC DNA]</scope>
    <source>
        <strain evidence="4 5">22507_15_FS</strain>
    </source>
</reference>
<accession>A0A9X4YAS3</accession>
<dbReference type="Proteomes" id="UP000460751">
    <property type="component" value="Unassembled WGS sequence"/>
</dbReference>
<dbReference type="InterPro" id="IPR002634">
    <property type="entry name" value="BolA"/>
</dbReference>
<evidence type="ECO:0000256" key="1">
    <source>
        <dbReference type="ARBA" id="ARBA00005578"/>
    </source>
</evidence>
<dbReference type="InterPro" id="IPR036065">
    <property type="entry name" value="BolA-like_sf"/>
</dbReference>
<dbReference type="Gene3D" id="3.30.300.90">
    <property type="entry name" value="BolA-like"/>
    <property type="match status" value="1"/>
</dbReference>
<gene>
    <name evidence="4" type="ORF">GLW01_05830</name>
</gene>
<evidence type="ECO:0000313" key="5">
    <source>
        <dbReference type="Proteomes" id="UP000460751"/>
    </source>
</evidence>
<dbReference type="Pfam" id="PF01722">
    <property type="entry name" value="BolA"/>
    <property type="match status" value="1"/>
</dbReference>
<dbReference type="AlphaFoldDB" id="A0A9X4YAS3"/>
<evidence type="ECO:0000313" key="4">
    <source>
        <dbReference type="EMBL" id="MYL26312.1"/>
    </source>
</evidence>